<evidence type="ECO:0000313" key="3">
    <source>
        <dbReference type="Proteomes" id="UP001201161"/>
    </source>
</evidence>
<accession>A0ABS9H9A0</accession>
<dbReference type="RefSeq" id="WP_236399441.1">
    <property type="nucleotide sequence ID" value="NZ_JAKJHZ010000004.1"/>
</dbReference>
<gene>
    <name evidence="2" type="ORF">L2K70_04160</name>
</gene>
<proteinExistence type="predicted"/>
<feature type="transmembrane region" description="Helical" evidence="1">
    <location>
        <begin position="41"/>
        <end position="63"/>
    </location>
</feature>
<dbReference type="Proteomes" id="UP001201161">
    <property type="component" value="Unassembled WGS sequence"/>
</dbReference>
<keyword evidence="1" id="KW-1133">Transmembrane helix</keyword>
<protein>
    <submittedName>
        <fullName evidence="2">Uncharacterized protein</fullName>
    </submittedName>
</protein>
<comment type="caution">
    <text evidence="2">The sequence shown here is derived from an EMBL/GenBank/DDBJ whole genome shotgun (WGS) entry which is preliminary data.</text>
</comment>
<evidence type="ECO:0000256" key="1">
    <source>
        <dbReference type="SAM" id="Phobius"/>
    </source>
</evidence>
<keyword evidence="1" id="KW-0812">Transmembrane</keyword>
<organism evidence="2 3">
    <name type="scientific">Nocardioides potassii</name>
    <dbReference type="NCBI Taxonomy" id="2911371"/>
    <lineage>
        <taxon>Bacteria</taxon>
        <taxon>Bacillati</taxon>
        <taxon>Actinomycetota</taxon>
        <taxon>Actinomycetes</taxon>
        <taxon>Propionibacteriales</taxon>
        <taxon>Nocardioidaceae</taxon>
        <taxon>Nocardioides</taxon>
    </lineage>
</organism>
<reference evidence="2 3" key="1">
    <citation type="submission" date="2022-01" db="EMBL/GenBank/DDBJ databases">
        <title>Nocardioides sp. nov., an actinomycete isolated from mining soil.</title>
        <authorList>
            <person name="Liu L."/>
        </authorList>
    </citation>
    <scope>NUCLEOTIDE SEQUENCE [LARGE SCALE GENOMIC DNA]</scope>
    <source>
        <strain evidence="2 3">KLBMP 9356</strain>
    </source>
</reference>
<evidence type="ECO:0000313" key="2">
    <source>
        <dbReference type="EMBL" id="MCF6376790.1"/>
    </source>
</evidence>
<name>A0ABS9H9A0_9ACTN</name>
<keyword evidence="1" id="KW-0472">Membrane</keyword>
<sequence>MSDVDQLDRAFEALARDLAHTHGPGAAAAMATARARRRTKVGAVALATLVVVGGGLAVPRMLFPADGVAANGGSARLDAAALEQATEGWLDGWDLEARMGGSFDRPGCDALDATPLSTQTGTTVLFIDDSSAAIRINGFPDGDDVGRSWDDQVADISACERLGTPARVPVDGTTVMHWRVDLDDDGARTTDVWLAKDGLRTGLLELVTPARPAPDASVRGVAEALLAGVRDGWTESGMQQTTPRPLDVGRLPEWKDVDLEGAFDGWRSPTKRAATTAPNLLCLDDHLDGSTAGTAAGGSPWGLSYRIAGYLDPAEATADVEVILDQLRACDSSDVRLRTLPNGVHVATYDTGGPEPYNALWIAAEGDRAGLVAVERADRALPADVPQDVADALLQILRKPWE</sequence>
<keyword evidence="3" id="KW-1185">Reference proteome</keyword>
<dbReference type="EMBL" id="JAKJHZ010000004">
    <property type="protein sequence ID" value="MCF6376790.1"/>
    <property type="molecule type" value="Genomic_DNA"/>
</dbReference>